<evidence type="ECO:0008006" key="3">
    <source>
        <dbReference type="Google" id="ProtNLM"/>
    </source>
</evidence>
<dbReference type="InterPro" id="IPR019642">
    <property type="entry name" value="DUF2507"/>
</dbReference>
<proteinExistence type="predicted"/>
<dbReference type="Pfam" id="PF10702">
    <property type="entry name" value="DUF2507"/>
    <property type="match status" value="1"/>
</dbReference>
<name>A0A919XBR3_9BACI</name>
<dbReference type="Proteomes" id="UP000676917">
    <property type="component" value="Unassembled WGS sequence"/>
</dbReference>
<reference evidence="1" key="1">
    <citation type="submission" date="2021-03" db="EMBL/GenBank/DDBJ databases">
        <title>Antimicrobial resistance genes in bacteria isolated from Japanese honey, and their potential for conferring macrolide and lincosamide resistance in the American foulbrood pathogen Paenibacillus larvae.</title>
        <authorList>
            <person name="Okamoto M."/>
            <person name="Kumagai M."/>
            <person name="Kanamori H."/>
            <person name="Takamatsu D."/>
        </authorList>
    </citation>
    <scope>NUCLEOTIDE SEQUENCE</scope>
    <source>
        <strain evidence="1">J43TS3</strain>
    </source>
</reference>
<gene>
    <name evidence="1" type="ORF">J43TS3_23660</name>
</gene>
<dbReference type="SUPFAM" id="SSF111126">
    <property type="entry name" value="Ligand-binding domain in the NO signalling and Golgi transport"/>
    <property type="match status" value="1"/>
</dbReference>
<dbReference type="AlphaFoldDB" id="A0A919XBR3"/>
<protein>
    <recommendedName>
        <fullName evidence="3">DUF2507 domain-containing protein</fullName>
    </recommendedName>
</protein>
<evidence type="ECO:0000313" key="1">
    <source>
        <dbReference type="EMBL" id="GIO27755.1"/>
    </source>
</evidence>
<organism evidence="1 2">
    <name type="scientific">Ornithinibacillus bavariensis</name>
    <dbReference type="NCBI Taxonomy" id="545502"/>
    <lineage>
        <taxon>Bacteria</taxon>
        <taxon>Bacillati</taxon>
        <taxon>Bacillota</taxon>
        <taxon>Bacilli</taxon>
        <taxon>Bacillales</taxon>
        <taxon>Bacillaceae</taxon>
        <taxon>Ornithinibacillus</taxon>
    </lineage>
</organism>
<dbReference type="InterPro" id="IPR024096">
    <property type="entry name" value="NO_sig/Golgi_transp_ligand-bd"/>
</dbReference>
<keyword evidence="2" id="KW-1185">Reference proteome</keyword>
<evidence type="ECO:0000313" key="2">
    <source>
        <dbReference type="Proteomes" id="UP000676917"/>
    </source>
</evidence>
<sequence length="145" mass="16827">MQKKQEKIPISLVDEIQSTGAGYDLLRYVCLPDVFGSEAEALLYFMGRNLARKFDIQSLSDIYYFFEKVGWGRLELFKEKRKELEFHLMADAVVQRLSMPVSTEFRLEAGFLAEAISTIKGIECECVEDVRTKIHQIEFRVVFTE</sequence>
<dbReference type="RefSeq" id="WP_212921216.1">
    <property type="nucleotide sequence ID" value="NZ_BORP01000004.1"/>
</dbReference>
<comment type="caution">
    <text evidence="1">The sequence shown here is derived from an EMBL/GenBank/DDBJ whole genome shotgun (WGS) entry which is preliminary data.</text>
</comment>
<dbReference type="Gene3D" id="3.30.1380.20">
    <property type="entry name" value="Trafficking protein particle complex subunit 3"/>
    <property type="match status" value="1"/>
</dbReference>
<accession>A0A919XBR3</accession>
<dbReference type="EMBL" id="BORP01000004">
    <property type="protein sequence ID" value="GIO27755.1"/>
    <property type="molecule type" value="Genomic_DNA"/>
</dbReference>